<dbReference type="CDD" id="cd00407">
    <property type="entry name" value="Urease_beta"/>
    <property type="match status" value="1"/>
</dbReference>
<dbReference type="Proteomes" id="UP000634476">
    <property type="component" value="Unassembled WGS sequence"/>
</dbReference>
<evidence type="ECO:0000256" key="2">
    <source>
        <dbReference type="ARBA" id="ARBA00012934"/>
    </source>
</evidence>
<dbReference type="CDD" id="cd00390">
    <property type="entry name" value="Urease_gamma"/>
    <property type="match status" value="1"/>
</dbReference>
<dbReference type="SUPFAM" id="SSF54111">
    <property type="entry name" value="Urease, gamma-subunit"/>
    <property type="match status" value="1"/>
</dbReference>
<reference evidence="5" key="1">
    <citation type="submission" date="2021-01" db="EMBL/GenBank/DDBJ databases">
        <title>Whole genome shotgun sequence of Planobispora takensis NBRC 109077.</title>
        <authorList>
            <person name="Komaki H."/>
            <person name="Tamura T."/>
        </authorList>
    </citation>
    <scope>NUCLEOTIDE SEQUENCE</scope>
    <source>
        <strain evidence="5">NBRC 109077</strain>
    </source>
</reference>
<evidence type="ECO:0000313" key="5">
    <source>
        <dbReference type="EMBL" id="GIH99469.1"/>
    </source>
</evidence>
<name>A0A8J3WR87_9ACTN</name>
<dbReference type="Pfam" id="PF00699">
    <property type="entry name" value="Urease_beta"/>
    <property type="match status" value="1"/>
</dbReference>
<evidence type="ECO:0000256" key="4">
    <source>
        <dbReference type="ARBA" id="ARBA00047778"/>
    </source>
</evidence>
<gene>
    <name evidence="5" type="primary">ureAB</name>
    <name evidence="5" type="ORF">Pta02_14780</name>
</gene>
<accession>A0A8J3WR87</accession>
<dbReference type="PANTHER" id="PTHR33569">
    <property type="entry name" value="UREASE"/>
    <property type="match status" value="1"/>
</dbReference>
<dbReference type="EMBL" id="BOOK01000008">
    <property type="protein sequence ID" value="GIH99469.1"/>
    <property type="molecule type" value="Genomic_DNA"/>
</dbReference>
<dbReference type="PANTHER" id="PTHR33569:SF1">
    <property type="entry name" value="UREASE"/>
    <property type="match status" value="1"/>
</dbReference>
<keyword evidence="6" id="KW-1185">Reference proteome</keyword>
<dbReference type="InterPro" id="IPR002019">
    <property type="entry name" value="Urease_beta-like"/>
</dbReference>
<keyword evidence="3" id="KW-0378">Hydrolase</keyword>
<evidence type="ECO:0000313" key="6">
    <source>
        <dbReference type="Proteomes" id="UP000634476"/>
    </source>
</evidence>
<dbReference type="NCBIfam" id="NF009671">
    <property type="entry name" value="PRK13192.1"/>
    <property type="match status" value="1"/>
</dbReference>
<dbReference type="Gene3D" id="3.30.280.10">
    <property type="entry name" value="Urease, gamma-like subunit"/>
    <property type="match status" value="1"/>
</dbReference>
<comment type="catalytic activity">
    <reaction evidence="4">
        <text>urea + 2 H2O + H(+) = hydrogencarbonate + 2 NH4(+)</text>
        <dbReference type="Rhea" id="RHEA:20557"/>
        <dbReference type="ChEBI" id="CHEBI:15377"/>
        <dbReference type="ChEBI" id="CHEBI:15378"/>
        <dbReference type="ChEBI" id="CHEBI:16199"/>
        <dbReference type="ChEBI" id="CHEBI:17544"/>
        <dbReference type="ChEBI" id="CHEBI:28938"/>
        <dbReference type="EC" id="3.5.1.5"/>
    </reaction>
</comment>
<dbReference type="InterPro" id="IPR036463">
    <property type="entry name" value="Urease_gamma_sf"/>
</dbReference>
<dbReference type="InterPro" id="IPR002026">
    <property type="entry name" value="Urease_gamma/gamma-beta_su"/>
</dbReference>
<protein>
    <recommendedName>
        <fullName evidence="2">urease</fullName>
        <ecNumber evidence="2">3.5.1.5</ecNumber>
    </recommendedName>
</protein>
<dbReference type="Pfam" id="PF00547">
    <property type="entry name" value="Urease_gamma"/>
    <property type="match status" value="1"/>
</dbReference>
<sequence>MAVRLTPTERDRLLLFTAAELARARRARGLRLNVPEATALVADAVCEAARDGARLAEAIAAGRTVLGPDDVLPGVADIVTEVMVEAVFDDGTRLAVVTGPIGGGSLGTEAPGAVIEPAPRTAAHEGATTRAGTALHADGDGAADPVFPDGTGPVDLAFPGGAGPADHGAVPLDGGAGEGPGAGNAVEVFNTATVPISVTSHFHFFEVNPRLRFDRAAAYGRRLAIPAGSTIRFDPGESRTVRLVPIGGARVAIGFAGLVDGPLDAPGAFERAMEKARACGYLGSDA</sequence>
<dbReference type="Gene3D" id="2.10.150.10">
    <property type="entry name" value="Urease, beta subunit"/>
    <property type="match status" value="1"/>
</dbReference>
<comment type="pathway">
    <text evidence="1">Nitrogen metabolism; urea degradation; CO(2) and NH(3) from urea (urease route): step 1/1.</text>
</comment>
<dbReference type="EC" id="3.5.1.5" evidence="2"/>
<dbReference type="GO" id="GO:0016151">
    <property type="term" value="F:nickel cation binding"/>
    <property type="evidence" value="ECO:0007669"/>
    <property type="project" value="InterPro"/>
</dbReference>
<dbReference type="GO" id="GO:0043419">
    <property type="term" value="P:urea catabolic process"/>
    <property type="evidence" value="ECO:0007669"/>
    <property type="project" value="UniProtKB-UniPathway"/>
</dbReference>
<dbReference type="GO" id="GO:0035550">
    <property type="term" value="C:urease complex"/>
    <property type="evidence" value="ECO:0007669"/>
    <property type="project" value="InterPro"/>
</dbReference>
<dbReference type="NCBIfam" id="TIGR00193">
    <property type="entry name" value="urease_gam"/>
    <property type="match status" value="1"/>
</dbReference>
<organism evidence="5 6">
    <name type="scientific">Planobispora takensis</name>
    <dbReference type="NCBI Taxonomy" id="1367882"/>
    <lineage>
        <taxon>Bacteria</taxon>
        <taxon>Bacillati</taxon>
        <taxon>Actinomycetota</taxon>
        <taxon>Actinomycetes</taxon>
        <taxon>Streptosporangiales</taxon>
        <taxon>Streptosporangiaceae</taxon>
        <taxon>Planobispora</taxon>
    </lineage>
</organism>
<dbReference type="SUPFAM" id="SSF51278">
    <property type="entry name" value="Urease, beta-subunit"/>
    <property type="match status" value="1"/>
</dbReference>
<dbReference type="InterPro" id="IPR036461">
    <property type="entry name" value="Urease_betasu_sf"/>
</dbReference>
<dbReference type="GO" id="GO:0009039">
    <property type="term" value="F:urease activity"/>
    <property type="evidence" value="ECO:0007669"/>
    <property type="project" value="UniProtKB-EC"/>
</dbReference>
<evidence type="ECO:0000256" key="1">
    <source>
        <dbReference type="ARBA" id="ARBA00004897"/>
    </source>
</evidence>
<dbReference type="AlphaFoldDB" id="A0A8J3WR87"/>
<comment type="caution">
    <text evidence="5">The sequence shown here is derived from an EMBL/GenBank/DDBJ whole genome shotgun (WGS) entry which is preliminary data.</text>
</comment>
<dbReference type="InterPro" id="IPR050069">
    <property type="entry name" value="Urease_subunit"/>
</dbReference>
<dbReference type="UniPathway" id="UPA00258">
    <property type="reaction ID" value="UER00370"/>
</dbReference>
<evidence type="ECO:0000256" key="3">
    <source>
        <dbReference type="ARBA" id="ARBA00022801"/>
    </source>
</evidence>
<proteinExistence type="predicted"/>